<evidence type="ECO:0000313" key="3">
    <source>
        <dbReference type="EMBL" id="QDZ21366.1"/>
    </source>
</evidence>
<dbReference type="SMART" id="SM00088">
    <property type="entry name" value="PINT"/>
    <property type="match status" value="1"/>
</dbReference>
<dbReference type="STRING" id="1764295.A0A5B8MLI6"/>
<dbReference type="PANTHER" id="PTHR15350:SF2">
    <property type="entry name" value="EUKARYOTIC TRANSLATION INITIATION FACTOR 3 SUBUNIT M"/>
    <property type="match status" value="1"/>
</dbReference>
<dbReference type="PANTHER" id="PTHR15350">
    <property type="entry name" value="COP9 SIGNALOSOME COMPLEX SUBUNIT 7/DENDRITIC CELL PROTEIN GA17"/>
    <property type="match status" value="1"/>
</dbReference>
<dbReference type="Proteomes" id="UP000316726">
    <property type="component" value="Chromosome 5"/>
</dbReference>
<evidence type="ECO:0000259" key="2">
    <source>
        <dbReference type="PROSITE" id="PS50250"/>
    </source>
</evidence>
<dbReference type="EMBL" id="CP031038">
    <property type="protein sequence ID" value="QDZ21366.1"/>
    <property type="molecule type" value="Genomic_DNA"/>
</dbReference>
<comment type="similarity">
    <text evidence="1">Belongs to the CSN7/EIF3M family. CSN7 subfamily.</text>
</comment>
<proteinExistence type="inferred from homology"/>
<name>A0A5B8MLI6_9CHLO</name>
<dbReference type="PROSITE" id="PS50250">
    <property type="entry name" value="PCI"/>
    <property type="match status" value="1"/>
</dbReference>
<protein>
    <submittedName>
        <fullName evidence="3">Subunit M of translation initiation factor 3</fullName>
    </submittedName>
</protein>
<sequence>MTVEAMSRGARMVEVSEEDLCVVLARAVGGGALEKTCTDLATEGKDQEVCEALVGALKGGDYLRKNLADAESGASILAHAIAKLGGSRCDALAPKFVGAVTGAGLRTSGVAAALKGKVEVVKREHKLEGDDLRAFLLALSGVHASASKESFGILMEYLTSFGGDAAAIKRDASAPKVAKRAVSELLATPDHFKCDFADAVAAIAGVDSSLGKVNSLMQLLVKGDVKEAKKFCAGAGKSTLKELGVTEEQCIDKVRLLALAAIGVESQKRQGGEVSYSDVRTSLEIGEGEVEPWLIKAIGLKILEGRMDQLHQVFKVQKVVHQTFSNLEWDSLKDRLSGMHSSMCDVQTKLKTRK</sequence>
<accession>A0A5B8MLI6</accession>
<organism evidence="3 4">
    <name type="scientific">Chloropicon primus</name>
    <dbReference type="NCBI Taxonomy" id="1764295"/>
    <lineage>
        <taxon>Eukaryota</taxon>
        <taxon>Viridiplantae</taxon>
        <taxon>Chlorophyta</taxon>
        <taxon>Chloropicophyceae</taxon>
        <taxon>Chloropicales</taxon>
        <taxon>Chloropicaceae</taxon>
        <taxon>Chloropicon</taxon>
    </lineage>
</organism>
<reference evidence="3 4" key="1">
    <citation type="submission" date="2018-07" db="EMBL/GenBank/DDBJ databases">
        <title>The complete nuclear genome of the prasinophyte Chloropicon primus (CCMP1205).</title>
        <authorList>
            <person name="Pombert J.-F."/>
            <person name="Otis C."/>
            <person name="Turmel M."/>
            <person name="Lemieux C."/>
        </authorList>
    </citation>
    <scope>NUCLEOTIDE SEQUENCE [LARGE SCALE GENOMIC DNA]</scope>
    <source>
        <strain evidence="3 4">CCMP1205</strain>
    </source>
</reference>
<gene>
    <name evidence="3" type="ORF">A3770_05p38840</name>
</gene>
<dbReference type="GO" id="GO:0005852">
    <property type="term" value="C:eukaryotic translation initiation factor 3 complex"/>
    <property type="evidence" value="ECO:0007669"/>
    <property type="project" value="TreeGrafter"/>
</dbReference>
<dbReference type="InterPro" id="IPR000717">
    <property type="entry name" value="PCI_dom"/>
</dbReference>
<dbReference type="Pfam" id="PF01399">
    <property type="entry name" value="PCI"/>
    <property type="match status" value="1"/>
</dbReference>
<dbReference type="OrthoDB" id="10267031at2759"/>
<dbReference type="AlphaFoldDB" id="A0A5B8MLI6"/>
<keyword evidence="3" id="KW-0648">Protein biosynthesis</keyword>
<feature type="domain" description="PCI" evidence="2">
    <location>
        <begin position="146"/>
        <end position="321"/>
    </location>
</feature>
<dbReference type="InterPro" id="IPR045237">
    <property type="entry name" value="COPS7/eIF3m"/>
</dbReference>
<evidence type="ECO:0000256" key="1">
    <source>
        <dbReference type="ARBA" id="ARBA00008482"/>
    </source>
</evidence>
<keyword evidence="4" id="KW-1185">Reference proteome</keyword>
<keyword evidence="3" id="KW-0396">Initiation factor</keyword>
<dbReference type="GO" id="GO:0003743">
    <property type="term" value="F:translation initiation factor activity"/>
    <property type="evidence" value="ECO:0007669"/>
    <property type="project" value="UniProtKB-KW"/>
</dbReference>
<evidence type="ECO:0000313" key="4">
    <source>
        <dbReference type="Proteomes" id="UP000316726"/>
    </source>
</evidence>
<dbReference type="GO" id="GO:0002183">
    <property type="term" value="P:cytoplasmic translational initiation"/>
    <property type="evidence" value="ECO:0007669"/>
    <property type="project" value="TreeGrafter"/>
</dbReference>